<evidence type="ECO:0000256" key="4">
    <source>
        <dbReference type="ARBA" id="ARBA00009892"/>
    </source>
</evidence>
<dbReference type="GO" id="GO:0034038">
    <property type="term" value="F:deoxyhypusine synthase activity"/>
    <property type="evidence" value="ECO:0007669"/>
    <property type="project" value="UniProtKB-EC"/>
</dbReference>
<evidence type="ECO:0000256" key="2">
    <source>
        <dbReference type="ARBA" id="ARBA00001911"/>
    </source>
</evidence>
<evidence type="ECO:0000256" key="3">
    <source>
        <dbReference type="ARBA" id="ARBA00005041"/>
    </source>
</evidence>
<keyword evidence="10" id="KW-1185">Reference proteome</keyword>
<dbReference type="EMBL" id="JWZT01004858">
    <property type="protein sequence ID" value="KII62865.1"/>
    <property type="molecule type" value="Genomic_DNA"/>
</dbReference>
<dbReference type="OrthoDB" id="294378at2759"/>
<dbReference type="Gene3D" id="3.40.910.10">
    <property type="entry name" value="Deoxyhypusine synthase"/>
    <property type="match status" value="1"/>
</dbReference>
<evidence type="ECO:0000256" key="6">
    <source>
        <dbReference type="ARBA" id="ARBA00022679"/>
    </source>
</evidence>
<dbReference type="InterPro" id="IPR029035">
    <property type="entry name" value="DHS-like_NAD/FAD-binding_dom"/>
</dbReference>
<dbReference type="Pfam" id="PF01916">
    <property type="entry name" value="DS"/>
    <property type="match status" value="1"/>
</dbReference>
<comment type="pathway">
    <text evidence="3">Protein modification; eIF5A hypusination.</text>
</comment>
<keyword evidence="7" id="KW-0520">NAD</keyword>
<evidence type="ECO:0000313" key="10">
    <source>
        <dbReference type="Proteomes" id="UP000031668"/>
    </source>
</evidence>
<comment type="catalytic activity">
    <reaction evidence="1">
        <text>[eIF5A protein]-L-lysine + spermidine = [eIF5A protein]-deoxyhypusine + propane-1,3-diamine</text>
        <dbReference type="Rhea" id="RHEA:33299"/>
        <dbReference type="Rhea" id="RHEA-COMP:10143"/>
        <dbReference type="Rhea" id="RHEA-COMP:10144"/>
        <dbReference type="ChEBI" id="CHEBI:29969"/>
        <dbReference type="ChEBI" id="CHEBI:57484"/>
        <dbReference type="ChEBI" id="CHEBI:57834"/>
        <dbReference type="ChEBI" id="CHEBI:82657"/>
        <dbReference type="EC" id="2.5.1.46"/>
    </reaction>
</comment>
<keyword evidence="6" id="KW-0808">Transferase</keyword>
<sequence length="332" mass="37348">MEDKLEVKGVNLNDTFDFDKFFEYYGTTGFQATHLHKAVEILRRVKHQREQPFERSEVAITGYEPKNNCTLFLGYTSNMVSSGNRELIRYLVQHRHVDVLVTTAGGIEEDLIKCLAPTLVGSFRQNDAQLRKDRLNRIGNLVIPSANYELFEDWITPIFRKMLEDQKSGFIWTPSKMIKLFGEEIKNESSICYWAAKNDIPIFSPAITDGSIGDMIYFFSITSPGLMLDICSDLTMINNLAKFSKQTGMLILGGGLIKHHICNANLMRNGADFSVFINTAVEYDGSDAGAEPSEAVSWGKIKCNAESVKVFCDATIAFPLIVAVVYGNRYRS</sequence>
<dbReference type="OMA" id="HSIINAN"/>
<dbReference type="AlphaFoldDB" id="A0A0C2M759"/>
<organism evidence="9 10">
    <name type="scientific">Thelohanellus kitauei</name>
    <name type="common">Myxosporean</name>
    <dbReference type="NCBI Taxonomy" id="669202"/>
    <lineage>
        <taxon>Eukaryota</taxon>
        <taxon>Metazoa</taxon>
        <taxon>Cnidaria</taxon>
        <taxon>Myxozoa</taxon>
        <taxon>Myxosporea</taxon>
        <taxon>Bivalvulida</taxon>
        <taxon>Platysporina</taxon>
        <taxon>Myxobolidae</taxon>
        <taxon>Thelohanellus</taxon>
    </lineage>
</organism>
<proteinExistence type="inferred from homology"/>
<reference evidence="9 10" key="1">
    <citation type="journal article" date="2014" name="Genome Biol. Evol.">
        <title>The genome of the myxosporean Thelohanellus kitauei shows adaptations to nutrient acquisition within its fish host.</title>
        <authorList>
            <person name="Yang Y."/>
            <person name="Xiong J."/>
            <person name="Zhou Z."/>
            <person name="Huo F."/>
            <person name="Miao W."/>
            <person name="Ran C."/>
            <person name="Liu Y."/>
            <person name="Zhang J."/>
            <person name="Feng J."/>
            <person name="Wang M."/>
            <person name="Wang M."/>
            <person name="Wang L."/>
            <person name="Yao B."/>
        </authorList>
    </citation>
    <scope>NUCLEOTIDE SEQUENCE [LARGE SCALE GENOMIC DNA]</scope>
    <source>
        <strain evidence="9">Wuqing</strain>
    </source>
</reference>
<comment type="similarity">
    <text evidence="4">Belongs to the deoxyhypusine synthase family.</text>
</comment>
<dbReference type="InterPro" id="IPR002773">
    <property type="entry name" value="Deoxyhypusine_synthase"/>
</dbReference>
<gene>
    <name evidence="9" type="ORF">RF11_12226</name>
</gene>
<evidence type="ECO:0000256" key="7">
    <source>
        <dbReference type="ARBA" id="ARBA00023027"/>
    </source>
</evidence>
<evidence type="ECO:0000256" key="1">
    <source>
        <dbReference type="ARBA" id="ARBA00000952"/>
    </source>
</evidence>
<evidence type="ECO:0000256" key="8">
    <source>
        <dbReference type="ARBA" id="ARBA00023256"/>
    </source>
</evidence>
<dbReference type="PANTHER" id="PTHR11703:SF0">
    <property type="entry name" value="DEOXYHYPUSINE SYNTHASE"/>
    <property type="match status" value="1"/>
</dbReference>
<comment type="cofactor">
    <cofactor evidence="2">
        <name>NAD(+)</name>
        <dbReference type="ChEBI" id="CHEBI:57540"/>
    </cofactor>
</comment>
<evidence type="ECO:0000313" key="9">
    <source>
        <dbReference type="EMBL" id="KII62865.1"/>
    </source>
</evidence>
<dbReference type="InterPro" id="IPR036982">
    <property type="entry name" value="Deoxyhypusine_synthase_sf"/>
</dbReference>
<protein>
    <recommendedName>
        <fullName evidence="5">deoxyhypusine synthase</fullName>
        <ecNumber evidence="5">2.5.1.46</ecNumber>
    </recommendedName>
</protein>
<dbReference type="SUPFAM" id="SSF52467">
    <property type="entry name" value="DHS-like NAD/FAD-binding domain"/>
    <property type="match status" value="1"/>
</dbReference>
<comment type="caution">
    <text evidence="9">The sequence shown here is derived from an EMBL/GenBank/DDBJ whole genome shotgun (WGS) entry which is preliminary data.</text>
</comment>
<dbReference type="Proteomes" id="UP000031668">
    <property type="component" value="Unassembled WGS sequence"/>
</dbReference>
<evidence type="ECO:0000256" key="5">
    <source>
        <dbReference type="ARBA" id="ARBA00012683"/>
    </source>
</evidence>
<dbReference type="NCBIfam" id="TIGR00321">
    <property type="entry name" value="dhys"/>
    <property type="match status" value="1"/>
</dbReference>
<dbReference type="PANTHER" id="PTHR11703">
    <property type="entry name" value="DEOXYHYPUSINE SYNTHASE"/>
    <property type="match status" value="1"/>
</dbReference>
<accession>A0A0C2M759</accession>
<name>A0A0C2M759_THEKT</name>
<dbReference type="EC" id="2.5.1.46" evidence="5"/>
<keyword evidence="8" id="KW-0386">Hypusine biosynthesis</keyword>
<dbReference type="GO" id="GO:0005737">
    <property type="term" value="C:cytoplasm"/>
    <property type="evidence" value="ECO:0007669"/>
    <property type="project" value="TreeGrafter"/>
</dbReference>
<dbReference type="FunFam" id="3.40.910.10:FF:000001">
    <property type="entry name" value="Probable deoxyhypusine synthase"/>
    <property type="match status" value="1"/>
</dbReference>